<dbReference type="EMBL" id="DUJP01000018">
    <property type="protein sequence ID" value="HII46713.1"/>
    <property type="molecule type" value="Genomic_DNA"/>
</dbReference>
<dbReference type="Proteomes" id="UP000651120">
    <property type="component" value="Unassembled WGS sequence"/>
</dbReference>
<name>A0A832SHH4_9CREN</name>
<proteinExistence type="predicted"/>
<dbReference type="GeneID" id="1464879"/>
<protein>
    <submittedName>
        <fullName evidence="1">Uncharacterized protein</fullName>
    </submittedName>
</protein>
<accession>A0A832SHH4</accession>
<organism evidence="1 2">
    <name type="scientific">Pyrobaculum aerophilum</name>
    <dbReference type="NCBI Taxonomy" id="13773"/>
    <lineage>
        <taxon>Archaea</taxon>
        <taxon>Thermoproteota</taxon>
        <taxon>Thermoprotei</taxon>
        <taxon>Thermoproteales</taxon>
        <taxon>Thermoproteaceae</taxon>
        <taxon>Pyrobaculum</taxon>
    </lineage>
</organism>
<gene>
    <name evidence="1" type="ORF">HA333_04480</name>
</gene>
<comment type="caution">
    <text evidence="1">The sequence shown here is derived from an EMBL/GenBank/DDBJ whole genome shotgun (WGS) entry which is preliminary data.</text>
</comment>
<sequence>MQLEKIRELFGGKAEVEKAYGWNIWLAHKWAERMRSRGLWGLRLEKRPQSPPPRPVNPYVAEHVEFLENFDGAVKAEAEGSADRNLLELLYATWQLQSWRLAVLTFLVEDLDKRLVALEPLPGDGISGYHLTEEGFRYMGYGPDVELASKVAPDARLYKALSACEMREGVDVLLLIDKAMWFHDVARE</sequence>
<evidence type="ECO:0000313" key="2">
    <source>
        <dbReference type="Proteomes" id="UP000651120"/>
    </source>
</evidence>
<dbReference type="AlphaFoldDB" id="A0A832SHH4"/>
<reference evidence="1" key="1">
    <citation type="journal article" date="2020" name="bioRxiv">
        <title>A rank-normalized archaeal taxonomy based on genome phylogeny resolves widespread incomplete and uneven classifications.</title>
        <authorList>
            <person name="Rinke C."/>
            <person name="Chuvochina M."/>
            <person name="Mussig A.J."/>
            <person name="Chaumeil P.-A."/>
            <person name="Waite D.W."/>
            <person name="Whitman W.B."/>
            <person name="Parks D.H."/>
            <person name="Hugenholtz P."/>
        </authorList>
    </citation>
    <scope>NUCLEOTIDE SEQUENCE</scope>
    <source>
        <strain evidence="1">UBA8839</strain>
    </source>
</reference>
<dbReference type="RefSeq" id="WP_011007133.1">
    <property type="nucleotide sequence ID" value="NZ_DAIOPL010000024.1"/>
</dbReference>
<evidence type="ECO:0000313" key="1">
    <source>
        <dbReference type="EMBL" id="HII46713.1"/>
    </source>
</evidence>